<accession>A0A0K0FHH3</accession>
<organism evidence="1 2">
    <name type="scientific">Strongyloides venezuelensis</name>
    <name type="common">Threadworm</name>
    <dbReference type="NCBI Taxonomy" id="75913"/>
    <lineage>
        <taxon>Eukaryota</taxon>
        <taxon>Metazoa</taxon>
        <taxon>Ecdysozoa</taxon>
        <taxon>Nematoda</taxon>
        <taxon>Chromadorea</taxon>
        <taxon>Rhabditida</taxon>
        <taxon>Tylenchina</taxon>
        <taxon>Panagrolaimomorpha</taxon>
        <taxon>Strongyloidoidea</taxon>
        <taxon>Strongyloididae</taxon>
        <taxon>Strongyloides</taxon>
    </lineage>
</organism>
<reference evidence="1" key="1">
    <citation type="submission" date="2014-07" db="EMBL/GenBank/DDBJ databases">
        <authorList>
            <person name="Martin A.A"/>
            <person name="De Silva N."/>
        </authorList>
    </citation>
    <scope>NUCLEOTIDE SEQUENCE</scope>
</reference>
<evidence type="ECO:0000313" key="2">
    <source>
        <dbReference type="WBParaSite" id="SVE_0833700.1"/>
    </source>
</evidence>
<keyword evidence="1" id="KW-1185">Reference proteome</keyword>
<dbReference type="Proteomes" id="UP000035680">
    <property type="component" value="Unassembled WGS sequence"/>
</dbReference>
<evidence type="ECO:0000313" key="1">
    <source>
        <dbReference type="Proteomes" id="UP000035680"/>
    </source>
</evidence>
<proteinExistence type="predicted"/>
<dbReference type="WBParaSite" id="SVE_0833700.1">
    <property type="protein sequence ID" value="SVE_0833700.1"/>
    <property type="gene ID" value="SVE_0833700"/>
</dbReference>
<sequence>MDDSAKEILFRIRQYLDVTPEAIGIYVEEFNIRETHSLSPNQKYWHTNQIELYTIEVALNTLIRYLQNIEMDTRRYDMISHCNYTTAR</sequence>
<protein>
    <submittedName>
        <fullName evidence="2">AraC family transcriptional regulator</fullName>
    </submittedName>
</protein>
<reference evidence="2" key="2">
    <citation type="submission" date="2015-08" db="UniProtKB">
        <authorList>
            <consortium name="WormBaseParasite"/>
        </authorList>
    </citation>
    <scope>IDENTIFICATION</scope>
</reference>
<name>A0A0K0FHH3_STRVS</name>
<dbReference type="AlphaFoldDB" id="A0A0K0FHH3"/>